<dbReference type="Proteomes" id="UP000077667">
    <property type="component" value="Chromosome"/>
</dbReference>
<dbReference type="InterPro" id="IPR015991">
    <property type="entry name" value="TatD/YcfH-like"/>
</dbReference>
<feature type="binding site" evidence="4">
    <location>
        <position position="6"/>
    </location>
    <ligand>
        <name>a divalent metal cation</name>
        <dbReference type="ChEBI" id="CHEBI:60240"/>
        <label>1</label>
    </ligand>
</feature>
<feature type="binding site" evidence="4">
    <location>
        <position position="154"/>
    </location>
    <ligand>
        <name>a divalent metal cation</name>
        <dbReference type="ChEBI" id="CHEBI:60240"/>
        <label>2</label>
    </ligand>
</feature>
<evidence type="ECO:0000256" key="3">
    <source>
        <dbReference type="ARBA" id="ARBA00022801"/>
    </source>
</evidence>
<dbReference type="InterPro" id="IPR018228">
    <property type="entry name" value="DNase_TatD-rel_CS"/>
</dbReference>
<dbReference type="PROSITE" id="PS01091">
    <property type="entry name" value="TATD_3"/>
    <property type="match status" value="1"/>
</dbReference>
<dbReference type="FunFam" id="3.20.20.140:FF:000005">
    <property type="entry name" value="TatD family hydrolase"/>
    <property type="match status" value="1"/>
</dbReference>
<dbReference type="CDD" id="cd01310">
    <property type="entry name" value="TatD_DNAse"/>
    <property type="match status" value="1"/>
</dbReference>
<evidence type="ECO:0000313" key="5">
    <source>
        <dbReference type="EMBL" id="ANH82366.1"/>
    </source>
</evidence>
<keyword evidence="6" id="KW-1185">Reference proteome</keyword>
<organism evidence="5 6">
    <name type="scientific">Niabella ginsenosidivorans</name>
    <dbReference type="NCBI Taxonomy" id="1176587"/>
    <lineage>
        <taxon>Bacteria</taxon>
        <taxon>Pseudomonadati</taxon>
        <taxon>Bacteroidota</taxon>
        <taxon>Chitinophagia</taxon>
        <taxon>Chitinophagales</taxon>
        <taxon>Chitinophagaceae</taxon>
        <taxon>Niabella</taxon>
    </lineage>
</organism>
<name>A0A1A9I412_9BACT</name>
<feature type="binding site" evidence="4">
    <location>
        <position position="8"/>
    </location>
    <ligand>
        <name>a divalent metal cation</name>
        <dbReference type="ChEBI" id="CHEBI:60240"/>
        <label>1</label>
    </ligand>
</feature>
<protein>
    <submittedName>
        <fullName evidence="5">Hydrolase TatD</fullName>
    </submittedName>
</protein>
<keyword evidence="3 5" id="KW-0378">Hydrolase</keyword>
<dbReference type="NCBIfam" id="TIGR00010">
    <property type="entry name" value="YchF/TatD family DNA exonuclease"/>
    <property type="match status" value="1"/>
</dbReference>
<dbReference type="PANTHER" id="PTHR46124">
    <property type="entry name" value="D-AMINOACYL-TRNA DEACYLASE"/>
    <property type="match status" value="1"/>
</dbReference>
<dbReference type="GO" id="GO:0016788">
    <property type="term" value="F:hydrolase activity, acting on ester bonds"/>
    <property type="evidence" value="ECO:0007669"/>
    <property type="project" value="InterPro"/>
</dbReference>
<accession>A0A1A9I412</accession>
<sequence length="254" mass="28453">MLIDTHAHIYSGEFDSDRKEMLERAFNAGVDQILMPAIDKETHASQLALQTAYPGKCLSMMGLHPVSVKEDFRNELRIAEEFLKQGSFIAIGETGLDYYWDLSFKQQQLEAFEQQAQWAVDYHIPIVIHSRESTDDCIAVIKKYTPKGLRGVFHCFSGTLEQAKTIIAEGFYLGIGGVLTFKKSGLDAVLKELSLDHILLETDAPYLAPVPYRGKRNEPAYVVQVAQRLADIKEMPLNDLAAITTANAKKLFAL</sequence>
<dbReference type="GO" id="GO:0046872">
    <property type="term" value="F:metal ion binding"/>
    <property type="evidence" value="ECO:0007669"/>
    <property type="project" value="UniProtKB-KW"/>
</dbReference>
<dbReference type="KEGG" id="nia:A8C56_16595"/>
<dbReference type="SUPFAM" id="SSF51556">
    <property type="entry name" value="Metallo-dependent hydrolases"/>
    <property type="match status" value="1"/>
</dbReference>
<dbReference type="PANTHER" id="PTHR46124:SF4">
    <property type="entry name" value="HYDROLASE TATD"/>
    <property type="match status" value="1"/>
</dbReference>
<feature type="binding site" evidence="4">
    <location>
        <position position="203"/>
    </location>
    <ligand>
        <name>a divalent metal cation</name>
        <dbReference type="ChEBI" id="CHEBI:60240"/>
        <label>1</label>
    </ligand>
</feature>
<dbReference type="AlphaFoldDB" id="A0A1A9I412"/>
<dbReference type="GO" id="GO:0005829">
    <property type="term" value="C:cytosol"/>
    <property type="evidence" value="ECO:0007669"/>
    <property type="project" value="TreeGrafter"/>
</dbReference>
<dbReference type="GO" id="GO:0004536">
    <property type="term" value="F:DNA nuclease activity"/>
    <property type="evidence" value="ECO:0007669"/>
    <property type="project" value="InterPro"/>
</dbReference>
<comment type="similarity">
    <text evidence="1">Belongs to the metallo-dependent hydrolases superfamily. TatD-type hydrolase family.</text>
</comment>
<dbReference type="RefSeq" id="WP_067758437.1">
    <property type="nucleotide sequence ID" value="NZ_CP015772.1"/>
</dbReference>
<feature type="binding site" evidence="4">
    <location>
        <position position="93"/>
    </location>
    <ligand>
        <name>a divalent metal cation</name>
        <dbReference type="ChEBI" id="CHEBI:60240"/>
        <label>1</label>
    </ligand>
</feature>
<evidence type="ECO:0000256" key="4">
    <source>
        <dbReference type="PIRSR" id="PIRSR005902-1"/>
    </source>
</evidence>
<dbReference type="InterPro" id="IPR032466">
    <property type="entry name" value="Metal_Hydrolase"/>
</dbReference>
<dbReference type="PIRSF" id="PIRSF005902">
    <property type="entry name" value="DNase_TatD"/>
    <property type="match status" value="1"/>
</dbReference>
<dbReference type="Gene3D" id="3.20.20.140">
    <property type="entry name" value="Metal-dependent hydrolases"/>
    <property type="match status" value="1"/>
</dbReference>
<gene>
    <name evidence="5" type="ORF">A8C56_16595</name>
</gene>
<reference evidence="5 6" key="1">
    <citation type="submission" date="2016-05" db="EMBL/GenBank/DDBJ databases">
        <title>Niabella ginsenosidivorans BS26 whole genome sequencing.</title>
        <authorList>
            <person name="Im W.T."/>
            <person name="Siddiqi M.Z."/>
        </authorList>
    </citation>
    <scope>NUCLEOTIDE SEQUENCE [LARGE SCALE GENOMIC DNA]</scope>
    <source>
        <strain evidence="5 6">BS26</strain>
    </source>
</reference>
<keyword evidence="2 4" id="KW-0479">Metal-binding</keyword>
<dbReference type="STRING" id="1176587.A8C56_16595"/>
<evidence type="ECO:0000256" key="1">
    <source>
        <dbReference type="ARBA" id="ARBA00009275"/>
    </source>
</evidence>
<dbReference type="Pfam" id="PF01026">
    <property type="entry name" value="TatD_DNase"/>
    <property type="match status" value="1"/>
</dbReference>
<dbReference type="EMBL" id="CP015772">
    <property type="protein sequence ID" value="ANH82366.1"/>
    <property type="molecule type" value="Genomic_DNA"/>
</dbReference>
<feature type="binding site" evidence="4">
    <location>
        <position position="129"/>
    </location>
    <ligand>
        <name>a divalent metal cation</name>
        <dbReference type="ChEBI" id="CHEBI:60240"/>
        <label>2</label>
    </ligand>
</feature>
<dbReference type="OrthoDB" id="9810005at2"/>
<proteinExistence type="inferred from homology"/>
<evidence type="ECO:0000256" key="2">
    <source>
        <dbReference type="ARBA" id="ARBA00022723"/>
    </source>
</evidence>
<evidence type="ECO:0000313" key="6">
    <source>
        <dbReference type="Proteomes" id="UP000077667"/>
    </source>
</evidence>
<dbReference type="InterPro" id="IPR001130">
    <property type="entry name" value="TatD-like"/>
</dbReference>